<feature type="binding site" evidence="9">
    <location>
        <position position="215"/>
    </location>
    <ligand>
        <name>Fe cation</name>
        <dbReference type="ChEBI" id="CHEBI:24875"/>
        <label>2</label>
    </ligand>
</feature>
<comment type="cofactor">
    <cofactor evidence="9">
        <name>Fe(2+)</name>
        <dbReference type="ChEBI" id="CHEBI:29033"/>
    </cofactor>
    <text evidence="9">Binds 2 Fe(2+) ions per subunit.</text>
</comment>
<feature type="region of interest" description="Disordered" evidence="10">
    <location>
        <begin position="137"/>
        <end position="162"/>
    </location>
</feature>
<feature type="binding site" evidence="9">
    <location>
        <position position="91"/>
    </location>
    <ligand>
        <name>Fe cation</name>
        <dbReference type="ChEBI" id="CHEBI:24875"/>
        <label>1</label>
    </ligand>
</feature>
<keyword evidence="3 9" id="KW-0479">Metal-binding</keyword>
<name>A0A1Y1I364_KLENI</name>
<feature type="binding site" evidence="9">
    <location>
        <position position="92"/>
    </location>
    <ligand>
        <name>Fe cation</name>
        <dbReference type="ChEBI" id="CHEBI:24875"/>
        <label>1</label>
    </ligand>
</feature>
<evidence type="ECO:0000256" key="9">
    <source>
        <dbReference type="HAMAP-Rule" id="MF_03101"/>
    </source>
</evidence>
<protein>
    <recommendedName>
        <fullName evidence="9">Deoxyhypusine hydroxylase</fullName>
        <shortName evidence="9">DOHH</shortName>
        <ecNumber evidence="9">1.14.99.29</ecNumber>
    </recommendedName>
    <alternativeName>
        <fullName evidence="9">Deoxyhypusine dioxygenase</fullName>
    </alternativeName>
    <alternativeName>
        <fullName evidence="9">Deoxyhypusine monooxygenase</fullName>
    </alternativeName>
</protein>
<reference evidence="11 12" key="1">
    <citation type="journal article" date="2014" name="Nat. Commun.">
        <title>Klebsormidium flaccidum genome reveals primary factors for plant terrestrial adaptation.</title>
        <authorList>
            <person name="Hori K."/>
            <person name="Maruyama F."/>
            <person name="Fujisawa T."/>
            <person name="Togashi T."/>
            <person name="Yamamoto N."/>
            <person name="Seo M."/>
            <person name="Sato S."/>
            <person name="Yamada T."/>
            <person name="Mori H."/>
            <person name="Tajima N."/>
            <person name="Moriyama T."/>
            <person name="Ikeuchi M."/>
            <person name="Watanabe M."/>
            <person name="Wada H."/>
            <person name="Kobayashi K."/>
            <person name="Saito M."/>
            <person name="Masuda T."/>
            <person name="Sasaki-Sekimoto Y."/>
            <person name="Mashiguchi K."/>
            <person name="Awai K."/>
            <person name="Shimojima M."/>
            <person name="Masuda S."/>
            <person name="Iwai M."/>
            <person name="Nobusawa T."/>
            <person name="Narise T."/>
            <person name="Kondo S."/>
            <person name="Saito H."/>
            <person name="Sato R."/>
            <person name="Murakawa M."/>
            <person name="Ihara Y."/>
            <person name="Oshima-Yamada Y."/>
            <person name="Ohtaka K."/>
            <person name="Satoh M."/>
            <person name="Sonobe K."/>
            <person name="Ishii M."/>
            <person name="Ohtani R."/>
            <person name="Kanamori-Sato M."/>
            <person name="Honoki R."/>
            <person name="Miyazaki D."/>
            <person name="Mochizuki H."/>
            <person name="Umetsu J."/>
            <person name="Higashi K."/>
            <person name="Shibata D."/>
            <person name="Kamiya Y."/>
            <person name="Sato N."/>
            <person name="Nakamura Y."/>
            <person name="Tabata S."/>
            <person name="Ida S."/>
            <person name="Kurokawa K."/>
            <person name="Ohta H."/>
        </authorList>
    </citation>
    <scope>NUCLEOTIDE SEQUENCE [LARGE SCALE GENOMIC DNA]</scope>
    <source>
        <strain evidence="11 12">NIES-2285</strain>
    </source>
</reference>
<dbReference type="GO" id="GO:0019135">
    <property type="term" value="F:deoxyhypusine monooxygenase activity"/>
    <property type="evidence" value="ECO:0007669"/>
    <property type="project" value="UniProtKB-UniRule"/>
</dbReference>
<proteinExistence type="inferred from homology"/>
<comment type="pathway">
    <text evidence="2 9">Protein modification; eIF5A hypusination.</text>
</comment>
<comment type="catalytic activity">
    <reaction evidence="1 9">
        <text>[eIF5A protein]-deoxyhypusine + AH2 + O2 = [eIF5A protein]-hypusine + A + H2O</text>
        <dbReference type="Rhea" id="RHEA:14101"/>
        <dbReference type="Rhea" id="RHEA-COMP:10144"/>
        <dbReference type="Rhea" id="RHEA-COMP:12592"/>
        <dbReference type="ChEBI" id="CHEBI:13193"/>
        <dbReference type="ChEBI" id="CHEBI:15377"/>
        <dbReference type="ChEBI" id="CHEBI:15379"/>
        <dbReference type="ChEBI" id="CHEBI:17499"/>
        <dbReference type="ChEBI" id="CHEBI:82657"/>
        <dbReference type="ChEBI" id="CHEBI:91175"/>
        <dbReference type="EC" id="1.14.99.29"/>
    </reaction>
</comment>
<dbReference type="FunFam" id="1.25.10.10:FF:000099">
    <property type="entry name" value="Deoxyhypusine hydroxylase"/>
    <property type="match status" value="1"/>
</dbReference>
<dbReference type="Gene3D" id="1.25.10.10">
    <property type="entry name" value="Leucine-rich Repeat Variant"/>
    <property type="match status" value="2"/>
</dbReference>
<dbReference type="SUPFAM" id="SSF48371">
    <property type="entry name" value="ARM repeat"/>
    <property type="match status" value="1"/>
</dbReference>
<dbReference type="PANTHER" id="PTHR12697:SF5">
    <property type="entry name" value="DEOXYHYPUSINE HYDROXYLASE"/>
    <property type="match status" value="1"/>
</dbReference>
<accession>A0A1Y1I364</accession>
<gene>
    <name evidence="11" type="ORF">KFL_001380180</name>
</gene>
<keyword evidence="6 9" id="KW-0408">Iron</keyword>
<comment type="similarity">
    <text evidence="9">Belongs to the deoxyhypusine hydroxylase family.</text>
</comment>
<feature type="compositionally biased region" description="Polar residues" evidence="10">
    <location>
        <begin position="138"/>
        <end position="150"/>
    </location>
</feature>
<keyword evidence="12" id="KW-1185">Reference proteome</keyword>
<sequence length="319" mass="34277">MVVASPDVVAKLRAQVLDPAAPIAQRFRTLFSLRNCSGDEAREALEAAMNDPSALLAHEAAFCLGQMQDEKAVPALQECLKNAQIHAMVRHEAAEALGAIGSKECLTLLQERAIDAAPEVAETCQLALRRIAHKQAESAASTSGDGNSPYKSVDPAPAANPNATEAELRARLLDEGLDLFDRYAAMFALRNRGTPEAVDAIVDTLTAKSALLRHEVAYVLGQLQSDRATRALADTLCDESEHPMVRHEAAEALGSIADLASVELLKRFQKHSEPIVSQSCEVALDMLESEQAGEFQYATVEVDRMNAGSSEQTATIEVC</sequence>
<dbReference type="InterPro" id="IPR011989">
    <property type="entry name" value="ARM-like"/>
</dbReference>
<comment type="function">
    <text evidence="9">Catalyzes the hydroxylation of the N(6)-(4-aminobutyl)-L-lysine intermediate to form hypusine, an essential post-translational modification only found in mature eIF-5A factor.</text>
</comment>
<keyword evidence="8 9" id="KW-0386">Hypusine biosynthesis</keyword>
<dbReference type="HAMAP" id="MF_03101">
    <property type="entry name" value="Deoxyhypusine_hydroxylase"/>
    <property type="match status" value="1"/>
</dbReference>
<dbReference type="InterPro" id="IPR004155">
    <property type="entry name" value="PBS_lyase_HEAT"/>
</dbReference>
<dbReference type="Pfam" id="PF13646">
    <property type="entry name" value="HEAT_2"/>
    <property type="match status" value="2"/>
</dbReference>
<dbReference type="SMART" id="SM00567">
    <property type="entry name" value="EZ_HEAT"/>
    <property type="match status" value="6"/>
</dbReference>
<dbReference type="InterPro" id="IPR016024">
    <property type="entry name" value="ARM-type_fold"/>
</dbReference>
<keyword evidence="7 9" id="KW-0503">Monooxygenase</keyword>
<evidence type="ECO:0000256" key="7">
    <source>
        <dbReference type="ARBA" id="ARBA00023033"/>
    </source>
</evidence>
<dbReference type="OMA" id="LQEPCSI"/>
<dbReference type="Pfam" id="PF03130">
    <property type="entry name" value="HEAT_PBS"/>
    <property type="match status" value="1"/>
</dbReference>
<dbReference type="AlphaFoldDB" id="A0A1Y1I364"/>
<feature type="binding site" evidence="9">
    <location>
        <position position="247"/>
    </location>
    <ligand>
        <name>Fe cation</name>
        <dbReference type="ChEBI" id="CHEBI:24875"/>
        <label>2</label>
    </ligand>
</feature>
<dbReference type="OrthoDB" id="421002at2759"/>
<dbReference type="UniPathway" id="UPA00354"/>
<evidence type="ECO:0000256" key="3">
    <source>
        <dbReference type="ARBA" id="ARBA00022723"/>
    </source>
</evidence>
<evidence type="ECO:0000256" key="4">
    <source>
        <dbReference type="ARBA" id="ARBA00022737"/>
    </source>
</evidence>
<dbReference type="Proteomes" id="UP000054558">
    <property type="component" value="Unassembled WGS sequence"/>
</dbReference>
<evidence type="ECO:0000313" key="11">
    <source>
        <dbReference type="EMBL" id="GAQ83176.1"/>
    </source>
</evidence>
<dbReference type="PANTHER" id="PTHR12697">
    <property type="entry name" value="PBS LYASE HEAT-LIKE PROTEIN"/>
    <property type="match status" value="1"/>
</dbReference>
<evidence type="ECO:0000256" key="1">
    <source>
        <dbReference type="ARBA" id="ARBA00000068"/>
    </source>
</evidence>
<evidence type="ECO:0000256" key="5">
    <source>
        <dbReference type="ARBA" id="ARBA00023002"/>
    </source>
</evidence>
<evidence type="ECO:0000256" key="2">
    <source>
        <dbReference type="ARBA" id="ARBA00005041"/>
    </source>
</evidence>
<evidence type="ECO:0000256" key="10">
    <source>
        <dbReference type="SAM" id="MobiDB-lite"/>
    </source>
</evidence>
<feature type="binding site" evidence="9">
    <location>
        <position position="59"/>
    </location>
    <ligand>
        <name>Fe cation</name>
        <dbReference type="ChEBI" id="CHEBI:24875"/>
        <label>1</label>
    </ligand>
</feature>
<dbReference type="GO" id="GO:0046872">
    <property type="term" value="F:metal ion binding"/>
    <property type="evidence" value="ECO:0007669"/>
    <property type="project" value="UniProtKB-KW"/>
</dbReference>
<dbReference type="EMBL" id="DF237087">
    <property type="protein sequence ID" value="GAQ83176.1"/>
    <property type="molecule type" value="Genomic_DNA"/>
</dbReference>
<evidence type="ECO:0000313" key="12">
    <source>
        <dbReference type="Proteomes" id="UP000054558"/>
    </source>
</evidence>
<dbReference type="GO" id="GO:0016491">
    <property type="term" value="F:oxidoreductase activity"/>
    <property type="evidence" value="ECO:0000318"/>
    <property type="project" value="GO_Central"/>
</dbReference>
<dbReference type="EC" id="1.14.99.29" evidence="9"/>
<feature type="binding site" evidence="9">
    <location>
        <position position="58"/>
    </location>
    <ligand>
        <name>Fe cation</name>
        <dbReference type="ChEBI" id="CHEBI:24875"/>
        <label>1</label>
    </ligand>
</feature>
<evidence type="ECO:0000256" key="8">
    <source>
        <dbReference type="ARBA" id="ARBA00023256"/>
    </source>
</evidence>
<dbReference type="InterPro" id="IPR027517">
    <property type="entry name" value="Deoxyhypusine_hydroxylase"/>
</dbReference>
<keyword evidence="4" id="KW-0677">Repeat</keyword>
<evidence type="ECO:0000256" key="6">
    <source>
        <dbReference type="ARBA" id="ARBA00023004"/>
    </source>
</evidence>
<organism evidence="11 12">
    <name type="scientific">Klebsormidium nitens</name>
    <name type="common">Green alga</name>
    <name type="synonym">Ulothrix nitens</name>
    <dbReference type="NCBI Taxonomy" id="105231"/>
    <lineage>
        <taxon>Eukaryota</taxon>
        <taxon>Viridiplantae</taxon>
        <taxon>Streptophyta</taxon>
        <taxon>Klebsormidiophyceae</taxon>
        <taxon>Klebsormidiales</taxon>
        <taxon>Klebsormidiaceae</taxon>
        <taxon>Klebsormidium</taxon>
    </lineage>
</organism>
<feature type="binding site" evidence="9">
    <location>
        <position position="248"/>
    </location>
    <ligand>
        <name>Fe cation</name>
        <dbReference type="ChEBI" id="CHEBI:24875"/>
        <label>2</label>
    </ligand>
</feature>
<dbReference type="STRING" id="105231.A0A1Y1I364"/>
<feature type="binding site" evidence="9">
    <location>
        <position position="214"/>
    </location>
    <ligand>
        <name>Fe cation</name>
        <dbReference type="ChEBI" id="CHEBI:24875"/>
        <label>2</label>
    </ligand>
</feature>
<keyword evidence="5 9" id="KW-0560">Oxidoreductase</keyword>